<keyword evidence="5" id="KW-0378">Hydrolase</keyword>
<sequence length="293" mass="33669">MRYLGLSGRILKRADLQAPNQQGLSQWVLYLYDVLRYLDQQQINCYRLPAWPYELLNSWPKAVDQLKLIGNYAQQAKIRLTYHAPSNVLLNSHDQHIRQYALNYLTSAADFLIQLGSHDPVIVVHIGAQYGDRAWALAQTVASLQQLDSTVLNCLALEADGRVWSLLDALHIHAQTRIPVIFDWLHHQLYNPAQLNAAAGLEYALATWPSQRKPKVHFSSPRTEIRLSQRQQLLLPTWHEHSDLANPFELISLLRLPFQRDYDLMLEVKAGDLALERARSDLQRFAPEIVDVE</sequence>
<evidence type="ECO:0000256" key="1">
    <source>
        <dbReference type="ARBA" id="ARBA00022722"/>
    </source>
</evidence>
<dbReference type="Pfam" id="PF03851">
    <property type="entry name" value="UvdE"/>
    <property type="match status" value="1"/>
</dbReference>
<gene>
    <name evidence="7" type="ORF">SE18_25315</name>
</gene>
<evidence type="ECO:0000256" key="4">
    <source>
        <dbReference type="ARBA" id="ARBA00022769"/>
    </source>
</evidence>
<reference evidence="7 8" key="1">
    <citation type="submission" date="2015-07" db="EMBL/GenBank/DDBJ databases">
        <title>Whole genome sequence of Herpetosiphon geysericola DSM 7119.</title>
        <authorList>
            <person name="Hemp J."/>
            <person name="Ward L.M."/>
            <person name="Pace L.A."/>
            <person name="Fischer W.W."/>
        </authorList>
    </citation>
    <scope>NUCLEOTIDE SEQUENCE [LARGE SCALE GENOMIC DNA]</scope>
    <source>
        <strain evidence="7 8">DSM 7119</strain>
    </source>
</reference>
<evidence type="ECO:0000256" key="6">
    <source>
        <dbReference type="ARBA" id="ARBA00023204"/>
    </source>
</evidence>
<proteinExistence type="predicted"/>
<dbReference type="PANTHER" id="PTHR31290">
    <property type="entry name" value="UV-DAMAGE ENDONUCLEASE"/>
    <property type="match status" value="1"/>
</dbReference>
<evidence type="ECO:0000256" key="3">
    <source>
        <dbReference type="ARBA" id="ARBA00022763"/>
    </source>
</evidence>
<keyword evidence="6" id="KW-0234">DNA repair</keyword>
<evidence type="ECO:0008006" key="9">
    <source>
        <dbReference type="Google" id="ProtNLM"/>
    </source>
</evidence>
<dbReference type="AlphaFoldDB" id="A0A0P6XC16"/>
<dbReference type="GO" id="GO:0009411">
    <property type="term" value="P:response to UV"/>
    <property type="evidence" value="ECO:0007669"/>
    <property type="project" value="InterPro"/>
</dbReference>
<keyword evidence="2" id="KW-0255">Endonuclease</keyword>
<dbReference type="OrthoDB" id="9782576at2"/>
<dbReference type="InterPro" id="IPR036237">
    <property type="entry name" value="Xyl_isomerase-like_sf"/>
</dbReference>
<keyword evidence="8" id="KW-1185">Reference proteome</keyword>
<dbReference type="PANTHER" id="PTHR31290:SF5">
    <property type="entry name" value="UV-DAMAGE ENDONUCLEASE"/>
    <property type="match status" value="1"/>
</dbReference>
<dbReference type="STRING" id="70996.SE18_25315"/>
<keyword evidence="4" id="KW-0228">DNA excision</keyword>
<dbReference type="RefSeq" id="WP_054537253.1">
    <property type="nucleotide sequence ID" value="NZ_LGKP01000040.1"/>
</dbReference>
<keyword evidence="3" id="KW-0227">DNA damage</keyword>
<protein>
    <recommendedName>
        <fullName evidence="9">UV damage repair endonuclease UvdE</fullName>
    </recommendedName>
</protein>
<dbReference type="Proteomes" id="UP000050277">
    <property type="component" value="Unassembled WGS sequence"/>
</dbReference>
<dbReference type="GO" id="GO:0004519">
    <property type="term" value="F:endonuclease activity"/>
    <property type="evidence" value="ECO:0007669"/>
    <property type="project" value="UniProtKB-KW"/>
</dbReference>
<dbReference type="GO" id="GO:0006289">
    <property type="term" value="P:nucleotide-excision repair"/>
    <property type="evidence" value="ECO:0007669"/>
    <property type="project" value="InterPro"/>
</dbReference>
<dbReference type="GO" id="GO:0016787">
    <property type="term" value="F:hydrolase activity"/>
    <property type="evidence" value="ECO:0007669"/>
    <property type="project" value="UniProtKB-KW"/>
</dbReference>
<dbReference type="SUPFAM" id="SSF51658">
    <property type="entry name" value="Xylose isomerase-like"/>
    <property type="match status" value="1"/>
</dbReference>
<keyword evidence="1" id="KW-0540">Nuclease</keyword>
<name>A0A0P6XC16_9CHLR</name>
<accession>A0A0P6XC16</accession>
<dbReference type="InterPro" id="IPR004601">
    <property type="entry name" value="UvdE"/>
</dbReference>
<dbReference type="Gene3D" id="3.20.20.150">
    <property type="entry name" value="Divalent-metal-dependent TIM barrel enzymes"/>
    <property type="match status" value="1"/>
</dbReference>
<evidence type="ECO:0000313" key="8">
    <source>
        <dbReference type="Proteomes" id="UP000050277"/>
    </source>
</evidence>
<evidence type="ECO:0000313" key="7">
    <source>
        <dbReference type="EMBL" id="KPL80356.1"/>
    </source>
</evidence>
<organism evidence="7 8">
    <name type="scientific">Herpetosiphon geysericola</name>
    <dbReference type="NCBI Taxonomy" id="70996"/>
    <lineage>
        <taxon>Bacteria</taxon>
        <taxon>Bacillati</taxon>
        <taxon>Chloroflexota</taxon>
        <taxon>Chloroflexia</taxon>
        <taxon>Herpetosiphonales</taxon>
        <taxon>Herpetosiphonaceae</taxon>
        <taxon>Herpetosiphon</taxon>
    </lineage>
</organism>
<dbReference type="EMBL" id="LGKP01000040">
    <property type="protein sequence ID" value="KPL80356.1"/>
    <property type="molecule type" value="Genomic_DNA"/>
</dbReference>
<evidence type="ECO:0000256" key="5">
    <source>
        <dbReference type="ARBA" id="ARBA00022801"/>
    </source>
</evidence>
<evidence type="ECO:0000256" key="2">
    <source>
        <dbReference type="ARBA" id="ARBA00022759"/>
    </source>
</evidence>
<comment type="caution">
    <text evidence="7">The sequence shown here is derived from an EMBL/GenBank/DDBJ whole genome shotgun (WGS) entry which is preliminary data.</text>
</comment>